<keyword evidence="1" id="KW-0614">Plasmid</keyword>
<dbReference type="EMBL" id="AP014706">
    <property type="protein sequence ID" value="BAQ49995.1"/>
    <property type="molecule type" value="Genomic_DNA"/>
</dbReference>
<sequence length="96" mass="9857">MIVLPFSMTRSSTSPTFSFLLLYTVVPTSFDDITSAGLTVTYFSLTVAVSAIFIPVSGDEDGAVAGGVGVWARTGAAMQLSASAASTVFLDIDGLP</sequence>
<proteinExistence type="predicted"/>
<organism evidence="1 2">
    <name type="scientific">Methylobacterium aquaticum</name>
    <dbReference type="NCBI Taxonomy" id="270351"/>
    <lineage>
        <taxon>Bacteria</taxon>
        <taxon>Pseudomonadati</taxon>
        <taxon>Pseudomonadota</taxon>
        <taxon>Alphaproteobacteria</taxon>
        <taxon>Hyphomicrobiales</taxon>
        <taxon>Methylobacteriaceae</taxon>
        <taxon>Methylobacterium</taxon>
    </lineage>
</organism>
<dbReference type="AlphaFoldDB" id="A0A0C6G1W3"/>
<name>A0A0C6G1W3_9HYPH</name>
<reference evidence="2" key="2">
    <citation type="submission" date="2015-01" db="EMBL/GenBank/DDBJ databases">
        <title>Complete genome sequence of Methylobacterium aquaticum strain 22A.</title>
        <authorList>
            <person name="Tani A."/>
            <person name="Ogura Y."/>
            <person name="Hayashi T."/>
        </authorList>
    </citation>
    <scope>NUCLEOTIDE SEQUENCE [LARGE SCALE GENOMIC DNA]</scope>
    <source>
        <strain evidence="2">MA-22A</strain>
        <plasmid evidence="2">Plasmid pMaq22A_2p DNA</plasmid>
    </source>
</reference>
<protein>
    <submittedName>
        <fullName evidence="1">Uncharacterized protein</fullName>
    </submittedName>
</protein>
<dbReference type="KEGG" id="maqu:Maq22A_2p41075"/>
<dbReference type="Proteomes" id="UP000061432">
    <property type="component" value="Plasmid pMaq22A_2p"/>
</dbReference>
<evidence type="ECO:0000313" key="1">
    <source>
        <dbReference type="EMBL" id="BAQ49995.1"/>
    </source>
</evidence>
<evidence type="ECO:0000313" key="2">
    <source>
        <dbReference type="Proteomes" id="UP000061432"/>
    </source>
</evidence>
<geneLocation type="plasmid" evidence="2">
    <name>pMaq22A_2p DNA</name>
</geneLocation>
<reference evidence="1 2" key="1">
    <citation type="journal article" date="2015" name="Genome Announc.">
        <title>Complete Genome Sequence of Methylobacterium aquaticum Strain 22A, Isolated from Racomitrium japonicum Moss.</title>
        <authorList>
            <person name="Tani A."/>
            <person name="Ogura Y."/>
            <person name="Hayashi T."/>
            <person name="Kimbara K."/>
        </authorList>
    </citation>
    <scope>NUCLEOTIDE SEQUENCE [LARGE SCALE GENOMIC DNA]</scope>
    <source>
        <strain evidence="1 2">MA-22A</strain>
        <plasmid evidence="2">Plasmid pMaq22A_2p DNA</plasmid>
    </source>
</reference>
<accession>A0A0C6G1W3</accession>
<gene>
    <name evidence="1" type="ORF">Maq22A_2p41075</name>
</gene>